<dbReference type="RefSeq" id="WP_048691264.1">
    <property type="nucleotide sequence ID" value="NZ_KQ130486.1"/>
</dbReference>
<evidence type="ECO:0000256" key="1">
    <source>
        <dbReference type="ARBA" id="ARBA00022490"/>
    </source>
</evidence>
<keyword evidence="9" id="KW-1185">Reference proteome</keyword>
<dbReference type="Gene3D" id="3.40.50.150">
    <property type="entry name" value="Vaccinia Virus protein VP39"/>
    <property type="match status" value="2"/>
</dbReference>
<evidence type="ECO:0000259" key="7">
    <source>
        <dbReference type="Pfam" id="PF26049"/>
    </source>
</evidence>
<evidence type="ECO:0000256" key="5">
    <source>
        <dbReference type="ARBA" id="ARBA00022691"/>
    </source>
</evidence>
<dbReference type="InterPro" id="IPR007848">
    <property type="entry name" value="Small_mtfrase_dom"/>
</dbReference>
<accession>A0A0J8GXC7</accession>
<dbReference type="STRING" id="1513271.XM47_06665"/>
<keyword evidence="4" id="KW-0808">Transferase</keyword>
<dbReference type="Pfam" id="PF26049">
    <property type="entry name" value="RLMG_N"/>
    <property type="match status" value="1"/>
</dbReference>
<dbReference type="EMBL" id="LAZL01000008">
    <property type="protein sequence ID" value="KMT65899.1"/>
    <property type="molecule type" value="Genomic_DNA"/>
</dbReference>
<keyword evidence="1" id="KW-0963">Cytoplasm</keyword>
<keyword evidence="2" id="KW-0698">rRNA processing</keyword>
<reference evidence="8 9" key="1">
    <citation type="submission" date="2015-04" db="EMBL/GenBank/DDBJ databases">
        <title>Draft Genome Sequence of the Novel Agar-Digesting Marine Bacterium Q1.</title>
        <authorList>
            <person name="Li Y."/>
            <person name="Li D."/>
            <person name="Chen G."/>
            <person name="Du Z."/>
        </authorList>
    </citation>
    <scope>NUCLEOTIDE SEQUENCE [LARGE SCALE GENOMIC DNA]</scope>
    <source>
        <strain evidence="8 9">Q1</strain>
    </source>
</reference>
<evidence type="ECO:0000256" key="3">
    <source>
        <dbReference type="ARBA" id="ARBA00022603"/>
    </source>
</evidence>
<proteinExistence type="predicted"/>
<dbReference type="PANTHER" id="PTHR47816:SF5">
    <property type="entry name" value="RIBOSOMAL RNA LARGE SUBUNIT METHYLTRANSFERASE G"/>
    <property type="match status" value="1"/>
</dbReference>
<evidence type="ECO:0000259" key="6">
    <source>
        <dbReference type="Pfam" id="PF05175"/>
    </source>
</evidence>
<sequence length="379" mass="42630">MQNNHLYTINDSESLTLWRFPKQADDSPLQAWDTADKLLAEYVLSNIAEKDRLNSALIVNDNFGAVTCHLNQISPSVFTDSKVSELATTKNIELNNLAPVKIETDTEALKNYPLVLVKLPKNLDFLQFILQQAHQSQFQDVEIIAVAKATDINKSVVKLFNRYFENVEVSLAKRKSRTIKASGKQKSPYTSFQAWQKWQHNELDIYNASNVFSRSSLDLGASFLLDYIPNTANKDVIDLACGNGILGLSILKTQTPNSVIFSDESHMAIDSVTKNLNSNGFENSNIKISTIWQDCLTETEDESADIIICNPPFHQQKTITDHIALQMFNDAQRVLRKGGELRLVGNQHLGYFQKLLTIFDDVKVLATNDKFVIISATKN</sequence>
<dbReference type="AlphaFoldDB" id="A0A0J8GXC7"/>
<dbReference type="PROSITE" id="PS00092">
    <property type="entry name" value="N6_MTASE"/>
    <property type="match status" value="1"/>
</dbReference>
<protein>
    <submittedName>
        <fullName evidence="8">Uncharacterized protein</fullName>
    </submittedName>
</protein>
<evidence type="ECO:0000313" key="8">
    <source>
        <dbReference type="EMBL" id="KMT65899.1"/>
    </source>
</evidence>
<dbReference type="GO" id="GO:0008990">
    <property type="term" value="F:rRNA (guanine-N2-)-methyltransferase activity"/>
    <property type="evidence" value="ECO:0007669"/>
    <property type="project" value="InterPro"/>
</dbReference>
<gene>
    <name evidence="8" type="ORF">XM47_06665</name>
</gene>
<evidence type="ECO:0000256" key="2">
    <source>
        <dbReference type="ARBA" id="ARBA00022552"/>
    </source>
</evidence>
<dbReference type="Proteomes" id="UP000037600">
    <property type="component" value="Unassembled WGS sequence"/>
</dbReference>
<dbReference type="PIRSF" id="PIRSF037565">
    <property type="entry name" value="RRNA_m2G_Mtase_RsmD_prd"/>
    <property type="match status" value="1"/>
</dbReference>
<evidence type="ECO:0000256" key="4">
    <source>
        <dbReference type="ARBA" id="ARBA00022679"/>
    </source>
</evidence>
<feature type="domain" description="Methyltransferase small" evidence="6">
    <location>
        <begin position="203"/>
        <end position="374"/>
    </location>
</feature>
<dbReference type="Pfam" id="PF05175">
    <property type="entry name" value="MTS"/>
    <property type="match status" value="1"/>
</dbReference>
<name>A0A0J8GXC7_9ALTE</name>
<evidence type="ECO:0000313" key="9">
    <source>
        <dbReference type="Proteomes" id="UP000037600"/>
    </source>
</evidence>
<dbReference type="GO" id="GO:0005737">
    <property type="term" value="C:cytoplasm"/>
    <property type="evidence" value="ECO:0007669"/>
    <property type="project" value="InterPro"/>
</dbReference>
<keyword evidence="3" id="KW-0489">Methyltransferase</keyword>
<dbReference type="InterPro" id="IPR002052">
    <property type="entry name" value="DNA_methylase_N6_adenine_CS"/>
</dbReference>
<keyword evidence="5" id="KW-0949">S-adenosyl-L-methionine</keyword>
<dbReference type="InterPro" id="IPR017237">
    <property type="entry name" value="RLMG"/>
</dbReference>
<dbReference type="InterPro" id="IPR046977">
    <property type="entry name" value="RsmC/RlmG"/>
</dbReference>
<feature type="domain" description="RlmG N-terminal" evidence="7">
    <location>
        <begin position="11"/>
        <end position="182"/>
    </location>
</feature>
<comment type="caution">
    <text evidence="8">The sequence shown here is derived from an EMBL/GenBank/DDBJ whole genome shotgun (WGS) entry which is preliminary data.</text>
</comment>
<dbReference type="GO" id="GO:0003676">
    <property type="term" value="F:nucleic acid binding"/>
    <property type="evidence" value="ECO:0007669"/>
    <property type="project" value="InterPro"/>
</dbReference>
<organism evidence="8 9">
    <name type="scientific">Catenovulum maritimum</name>
    <dbReference type="NCBI Taxonomy" id="1513271"/>
    <lineage>
        <taxon>Bacteria</taxon>
        <taxon>Pseudomonadati</taxon>
        <taxon>Pseudomonadota</taxon>
        <taxon>Gammaproteobacteria</taxon>
        <taxon>Alteromonadales</taxon>
        <taxon>Alteromonadaceae</taxon>
        <taxon>Catenovulum</taxon>
    </lineage>
</organism>
<dbReference type="CDD" id="cd02440">
    <property type="entry name" value="AdoMet_MTases"/>
    <property type="match status" value="1"/>
</dbReference>
<dbReference type="InterPro" id="IPR029063">
    <property type="entry name" value="SAM-dependent_MTases_sf"/>
</dbReference>
<dbReference type="SUPFAM" id="SSF53335">
    <property type="entry name" value="S-adenosyl-L-methionine-dependent methyltransferases"/>
    <property type="match status" value="1"/>
</dbReference>
<dbReference type="InterPro" id="IPR058679">
    <property type="entry name" value="RlmG_N"/>
</dbReference>
<dbReference type="PANTHER" id="PTHR47816">
    <property type="entry name" value="RIBOSOMAL RNA SMALL SUBUNIT METHYLTRANSFERASE C"/>
    <property type="match status" value="1"/>
</dbReference>